<dbReference type="Gene3D" id="3.30.160.20">
    <property type="match status" value="1"/>
</dbReference>
<dbReference type="EMBL" id="QPJY01000002">
    <property type="protein sequence ID" value="RCX31906.1"/>
    <property type="molecule type" value="Genomic_DNA"/>
</dbReference>
<dbReference type="PANTHER" id="PTHR47814">
    <property type="entry name" value="PEPTIDYL-TRNA HYDROLASE ARFB"/>
    <property type="match status" value="1"/>
</dbReference>
<feature type="region of interest" description="Disordered" evidence="1">
    <location>
        <begin position="96"/>
        <end position="142"/>
    </location>
</feature>
<accession>A0A369CGU5</accession>
<dbReference type="PROSITE" id="PS00745">
    <property type="entry name" value="RF_PROK_I"/>
    <property type="match status" value="1"/>
</dbReference>
<evidence type="ECO:0000259" key="2">
    <source>
        <dbReference type="PROSITE" id="PS00745"/>
    </source>
</evidence>
<sequence length="142" mass="16063">MISVTPTLVIDESEIEESFIRASGPGGQNVNKVATAVQLRFDAARCATLPEPVRARLRRLAGRRMTSEGVVVITAQRYRSQERNRTDALERLLTLLREAAAPPPPKRRPTRPGRAAKERRLQEKRQRGDTKRTRRPVSARDE</sequence>
<dbReference type="InterPro" id="IPR000352">
    <property type="entry name" value="Pep_chain_release_fac_I"/>
</dbReference>
<dbReference type="PANTHER" id="PTHR47814:SF1">
    <property type="entry name" value="PEPTIDYL-TRNA HYDROLASE ARFB"/>
    <property type="match status" value="1"/>
</dbReference>
<evidence type="ECO:0000256" key="1">
    <source>
        <dbReference type="SAM" id="MobiDB-lite"/>
    </source>
</evidence>
<dbReference type="RefSeq" id="WP_114278739.1">
    <property type="nucleotide sequence ID" value="NZ_QPJY01000002.1"/>
</dbReference>
<proteinExistence type="predicted"/>
<dbReference type="GO" id="GO:0003747">
    <property type="term" value="F:translation release factor activity"/>
    <property type="evidence" value="ECO:0007669"/>
    <property type="project" value="InterPro"/>
</dbReference>
<dbReference type="GO" id="GO:0072344">
    <property type="term" value="P:rescue of stalled ribosome"/>
    <property type="evidence" value="ECO:0007669"/>
    <property type="project" value="TreeGrafter"/>
</dbReference>
<feature type="compositionally biased region" description="Basic residues" evidence="1">
    <location>
        <begin position="132"/>
        <end position="142"/>
    </location>
</feature>
<dbReference type="OrthoDB" id="9815709at2"/>
<dbReference type="Proteomes" id="UP000252707">
    <property type="component" value="Unassembled WGS sequence"/>
</dbReference>
<reference evidence="3 4" key="1">
    <citation type="submission" date="2018-07" db="EMBL/GenBank/DDBJ databases">
        <title>Genomic Encyclopedia of Type Strains, Phase IV (KMG-IV): sequencing the most valuable type-strain genomes for metagenomic binning, comparative biology and taxonomic classification.</title>
        <authorList>
            <person name="Goeker M."/>
        </authorList>
    </citation>
    <scope>NUCLEOTIDE SEQUENCE [LARGE SCALE GENOMIC DNA]</scope>
    <source>
        <strain evidence="3 4">DSM 26407</strain>
    </source>
</reference>
<keyword evidence="4" id="KW-1185">Reference proteome</keyword>
<organism evidence="3 4">
    <name type="scientific">Thioalbus denitrificans</name>
    <dbReference type="NCBI Taxonomy" id="547122"/>
    <lineage>
        <taxon>Bacteria</taxon>
        <taxon>Pseudomonadati</taxon>
        <taxon>Pseudomonadota</taxon>
        <taxon>Gammaproteobacteria</taxon>
        <taxon>Chromatiales</taxon>
        <taxon>Ectothiorhodospiraceae</taxon>
        <taxon>Thioalbus</taxon>
    </lineage>
</organism>
<dbReference type="AlphaFoldDB" id="A0A369CGU5"/>
<comment type="caution">
    <text evidence="3">The sequence shown here is derived from an EMBL/GenBank/DDBJ whole genome shotgun (WGS) entry which is preliminary data.</text>
</comment>
<dbReference type="GO" id="GO:0043022">
    <property type="term" value="F:ribosome binding"/>
    <property type="evidence" value="ECO:0007669"/>
    <property type="project" value="TreeGrafter"/>
</dbReference>
<feature type="compositionally biased region" description="Basic and acidic residues" evidence="1">
    <location>
        <begin position="115"/>
        <end position="131"/>
    </location>
</feature>
<name>A0A369CGU5_9GAMM</name>
<gene>
    <name evidence="3" type="ORF">DFQ59_102253</name>
</gene>
<evidence type="ECO:0000313" key="4">
    <source>
        <dbReference type="Proteomes" id="UP000252707"/>
    </source>
</evidence>
<dbReference type="GO" id="GO:0004045">
    <property type="term" value="F:peptidyl-tRNA hydrolase activity"/>
    <property type="evidence" value="ECO:0007669"/>
    <property type="project" value="TreeGrafter"/>
</dbReference>
<protein>
    <submittedName>
        <fullName evidence="3">Ribosome-associated protein</fullName>
    </submittedName>
</protein>
<dbReference type="Pfam" id="PF00472">
    <property type="entry name" value="RF-1"/>
    <property type="match status" value="1"/>
</dbReference>
<dbReference type="NCBIfam" id="NF006718">
    <property type="entry name" value="PRK09256.1"/>
    <property type="match status" value="1"/>
</dbReference>
<feature type="domain" description="Prokaryotic-type class I peptide chain release factors" evidence="2">
    <location>
        <begin position="21"/>
        <end position="37"/>
    </location>
</feature>
<dbReference type="SUPFAM" id="SSF110916">
    <property type="entry name" value="Peptidyl-tRNA hydrolase domain-like"/>
    <property type="match status" value="1"/>
</dbReference>
<evidence type="ECO:0000313" key="3">
    <source>
        <dbReference type="EMBL" id="RCX31906.1"/>
    </source>
</evidence>
<dbReference type="FunFam" id="3.30.160.20:FF:000046">
    <property type="entry name" value="Peptidyl-tRNA hydrolase ICT1"/>
    <property type="match status" value="1"/>
</dbReference>